<dbReference type="Bgee" id="FBgn0268947">
    <property type="expression patterns" value="Expressed in male reproductive system and 3 other cell types or tissues"/>
</dbReference>
<reference evidence="1" key="3">
    <citation type="submission" date="2015-04" db="EMBL/GenBank/DDBJ databases">
        <authorList>
            <consortium name="FlyBase"/>
        </authorList>
    </citation>
    <scope>NUCLEOTIDE SEQUENCE</scope>
    <source>
        <strain evidence="1">W501</strain>
    </source>
</reference>
<protein>
    <submittedName>
        <fullName evidence="1">Uncharacterized protein, isoform D</fullName>
    </submittedName>
</protein>
<reference evidence="1" key="1">
    <citation type="journal article" date="2013" name="Genome Res.">
        <title>A second-generation assembly of the Drosophila simulans genome provides new insights into patterns of lineage-specific divergence.</title>
        <authorList>
            <person name="Hu T.T."/>
            <person name="Eisen M.B."/>
            <person name="Thornton K.R."/>
            <person name="Andolfatto P."/>
        </authorList>
    </citation>
    <scope>NUCLEOTIDE SEQUENCE [LARGE SCALE GENOMIC DNA]</scope>
    <source>
        <strain evidence="1">W501</strain>
    </source>
</reference>
<gene>
    <name evidence="1" type="primary">Dsim\GD27657</name>
    <name evidence="1" type="ORF">Dsimw501_GD27657</name>
</gene>
<reference evidence="1" key="2">
    <citation type="submission" date="2014-06" db="EMBL/GenBank/DDBJ databases">
        <authorList>
            <person name="Hu T."/>
            <person name="Eisen M.B."/>
            <person name="Thornton K.R."/>
            <person name="Andolfatto P."/>
        </authorList>
    </citation>
    <scope>NUCLEOTIDE SEQUENCE</scope>
    <source>
        <strain evidence="1">W501</strain>
    </source>
</reference>
<sequence length="122" mass="13600">MEGMGMGRHRGDCVFKLGLYDELLVTGTGSCAENSSNSGLAMSYLPPEIGDFNLVQDVSTRPLFTKACRINLWCTKKGTHGKKYKKSSVQCNIENSGHMPIVTEWTECVEKICQVYLSFKPR</sequence>
<dbReference type="AlphaFoldDB" id="A0A0J9R5L7"/>
<organism evidence="1">
    <name type="scientific">Drosophila simulans</name>
    <name type="common">Fruit fly</name>
    <dbReference type="NCBI Taxonomy" id="7240"/>
    <lineage>
        <taxon>Eukaryota</taxon>
        <taxon>Metazoa</taxon>
        <taxon>Ecdysozoa</taxon>
        <taxon>Arthropoda</taxon>
        <taxon>Hexapoda</taxon>
        <taxon>Insecta</taxon>
        <taxon>Pterygota</taxon>
        <taxon>Neoptera</taxon>
        <taxon>Endopterygota</taxon>
        <taxon>Diptera</taxon>
        <taxon>Brachycera</taxon>
        <taxon>Muscomorpha</taxon>
        <taxon>Ephydroidea</taxon>
        <taxon>Drosophilidae</taxon>
        <taxon>Drosophila</taxon>
        <taxon>Sophophora</taxon>
    </lineage>
</organism>
<accession>A0A0J9R5L7</accession>
<proteinExistence type="predicted"/>
<dbReference type="Proteomes" id="UP000035880">
    <property type="component" value="Chromosome 2L"/>
</dbReference>
<dbReference type="EMBL" id="CM002910">
    <property type="protein sequence ID" value="KMY91497.1"/>
    <property type="molecule type" value="Genomic_DNA"/>
</dbReference>
<evidence type="ECO:0000313" key="1">
    <source>
        <dbReference type="EMBL" id="KMY91497.1"/>
    </source>
</evidence>
<name>A0A0J9R5L7_DROSI</name>